<evidence type="ECO:0000259" key="2">
    <source>
        <dbReference type="Pfam" id="PF00596"/>
    </source>
</evidence>
<dbReference type="Pfam" id="PF00596">
    <property type="entry name" value="Aldolase_II"/>
    <property type="match status" value="1"/>
</dbReference>
<dbReference type="Gene3D" id="3.40.225.10">
    <property type="entry name" value="Class II aldolase/adducin N-terminal domain"/>
    <property type="match status" value="2"/>
</dbReference>
<evidence type="ECO:0000256" key="1">
    <source>
        <dbReference type="ARBA" id="ARBA00006274"/>
    </source>
</evidence>
<dbReference type="EMBL" id="CAJPEX010004874">
    <property type="protein sequence ID" value="CAG0923282.1"/>
    <property type="molecule type" value="Genomic_DNA"/>
</dbReference>
<dbReference type="InterPro" id="IPR001303">
    <property type="entry name" value="Aldolase_II/adducin_N"/>
</dbReference>
<keyword evidence="4" id="KW-1185">Reference proteome</keyword>
<dbReference type="Proteomes" id="UP000678499">
    <property type="component" value="Unassembled WGS sequence"/>
</dbReference>
<dbReference type="GO" id="GO:0005737">
    <property type="term" value="C:cytoplasm"/>
    <property type="evidence" value="ECO:0007669"/>
    <property type="project" value="TreeGrafter"/>
</dbReference>
<sequence length="241" mass="27970">SDLKKIRVEDLFNLGTFDLALFNCYLLCYFSEFPLICVKVLRDAQCVIHSHSKAAVMATLLYPGDEFTITGMEMIKYSINFRPTKAEFVLCVSFRLRDKRKGVFMRKLPRESGRGYPIACLVSHHGFVCRVTLRFRVFHFGYKEGGDDDDVDGGDEGIWDPQRKKNWDYDDTLRVPIIENTRREHQLTDSMRREIIDCPWASAVLVRRHGFYVWGPSWKSAKAIDAGDDEDKERVVNLMKL</sequence>
<dbReference type="SUPFAM" id="SSF53639">
    <property type="entry name" value="AraD/HMP-PK domain-like"/>
    <property type="match status" value="2"/>
</dbReference>
<accession>A0A7R9BYZ8</accession>
<dbReference type="GO" id="GO:0046570">
    <property type="term" value="F:methylthioribulose 1-phosphate dehydratase activity"/>
    <property type="evidence" value="ECO:0007669"/>
    <property type="project" value="TreeGrafter"/>
</dbReference>
<protein>
    <recommendedName>
        <fullName evidence="2">Class II aldolase/adducin N-terminal domain-containing protein</fullName>
    </recommendedName>
</protein>
<dbReference type="AlphaFoldDB" id="A0A7R9BYZ8"/>
<evidence type="ECO:0000313" key="3">
    <source>
        <dbReference type="EMBL" id="CAD7283130.1"/>
    </source>
</evidence>
<feature type="non-terminal residue" evidence="3">
    <location>
        <position position="1"/>
    </location>
</feature>
<dbReference type="PANTHER" id="PTHR10640:SF7">
    <property type="entry name" value="METHYLTHIORIBULOSE-1-PHOSPHATE DEHYDRATASE"/>
    <property type="match status" value="1"/>
</dbReference>
<dbReference type="EMBL" id="OA886911">
    <property type="protein sequence ID" value="CAD7283130.1"/>
    <property type="molecule type" value="Genomic_DNA"/>
</dbReference>
<organism evidence="3">
    <name type="scientific">Notodromas monacha</name>
    <dbReference type="NCBI Taxonomy" id="399045"/>
    <lineage>
        <taxon>Eukaryota</taxon>
        <taxon>Metazoa</taxon>
        <taxon>Ecdysozoa</taxon>
        <taxon>Arthropoda</taxon>
        <taxon>Crustacea</taxon>
        <taxon>Oligostraca</taxon>
        <taxon>Ostracoda</taxon>
        <taxon>Podocopa</taxon>
        <taxon>Podocopida</taxon>
        <taxon>Cypridocopina</taxon>
        <taxon>Cypridoidea</taxon>
        <taxon>Cyprididae</taxon>
        <taxon>Notodromas</taxon>
    </lineage>
</organism>
<gene>
    <name evidence="3" type="ORF">NMOB1V02_LOCUS10748</name>
</gene>
<evidence type="ECO:0000313" key="4">
    <source>
        <dbReference type="Proteomes" id="UP000678499"/>
    </source>
</evidence>
<feature type="domain" description="Class II aldolase/adducin N-terminal" evidence="2">
    <location>
        <begin position="173"/>
        <end position="222"/>
    </location>
</feature>
<proteinExistence type="inferred from homology"/>
<dbReference type="OrthoDB" id="191080at2759"/>
<dbReference type="GO" id="GO:0019509">
    <property type="term" value="P:L-methionine salvage from methylthioadenosine"/>
    <property type="evidence" value="ECO:0007669"/>
    <property type="project" value="TreeGrafter"/>
</dbReference>
<dbReference type="PANTHER" id="PTHR10640">
    <property type="entry name" value="METHYLTHIORIBULOSE-1-PHOSPHATE DEHYDRATASE"/>
    <property type="match status" value="1"/>
</dbReference>
<dbReference type="InterPro" id="IPR036409">
    <property type="entry name" value="Aldolase_II/adducin_N_sf"/>
</dbReference>
<feature type="non-terminal residue" evidence="3">
    <location>
        <position position="241"/>
    </location>
</feature>
<comment type="similarity">
    <text evidence="1">Belongs to the aldolase class II family. Adducin subfamily.</text>
</comment>
<name>A0A7R9BYZ8_9CRUS</name>
<reference evidence="3" key="1">
    <citation type="submission" date="2020-11" db="EMBL/GenBank/DDBJ databases">
        <authorList>
            <person name="Tran Van P."/>
        </authorList>
    </citation>
    <scope>NUCLEOTIDE SEQUENCE</scope>
</reference>